<organism evidence="1 2">
    <name type="scientific">Sphagnum jensenii</name>
    <dbReference type="NCBI Taxonomy" id="128206"/>
    <lineage>
        <taxon>Eukaryota</taxon>
        <taxon>Viridiplantae</taxon>
        <taxon>Streptophyta</taxon>
        <taxon>Embryophyta</taxon>
        <taxon>Bryophyta</taxon>
        <taxon>Sphagnophytina</taxon>
        <taxon>Sphagnopsida</taxon>
        <taxon>Sphagnales</taxon>
        <taxon>Sphagnaceae</taxon>
        <taxon>Sphagnum</taxon>
    </lineage>
</organism>
<dbReference type="EMBL" id="OZ023719">
    <property type="protein sequence ID" value="CAK9868445.1"/>
    <property type="molecule type" value="Genomic_DNA"/>
</dbReference>
<name>A0ABP1B0X3_9BRYO</name>
<dbReference type="Proteomes" id="UP001497522">
    <property type="component" value="Chromosome 18"/>
</dbReference>
<proteinExistence type="predicted"/>
<gene>
    <name evidence="1" type="ORF">CSSPJE1EN2_LOCUS11404</name>
</gene>
<evidence type="ECO:0000313" key="1">
    <source>
        <dbReference type="EMBL" id="CAK9868445.1"/>
    </source>
</evidence>
<sequence>MGMLILPPVEQTPQLLRNAGLVVLDITDGIRLLLCKVSNVCLEPRACQVHNHLYGHDDRRAPKRSRNGGRCRVNTIPPVADFTASLDEIGFTQL</sequence>
<keyword evidence="2" id="KW-1185">Reference proteome</keyword>
<reference evidence="1" key="1">
    <citation type="submission" date="2024-03" db="EMBL/GenBank/DDBJ databases">
        <authorList>
            <consortium name="ELIXIR-Norway"/>
            <consortium name="Elixir Norway"/>
        </authorList>
    </citation>
    <scope>NUCLEOTIDE SEQUENCE</scope>
</reference>
<evidence type="ECO:0000313" key="2">
    <source>
        <dbReference type="Proteomes" id="UP001497522"/>
    </source>
</evidence>
<accession>A0ABP1B0X3</accession>
<protein>
    <submittedName>
        <fullName evidence="1">Uncharacterized protein</fullName>
    </submittedName>
</protein>